<dbReference type="InterPro" id="IPR050982">
    <property type="entry name" value="Auxin_biosynth/cation_transpt"/>
</dbReference>
<dbReference type="InterPro" id="IPR036188">
    <property type="entry name" value="FAD/NAD-bd_sf"/>
</dbReference>
<gene>
    <name evidence="2" type="ORF">DQ392_28115</name>
</gene>
<dbReference type="AlphaFoldDB" id="A0A367ECG6"/>
<dbReference type="PANTHER" id="PTHR43539:SF78">
    <property type="entry name" value="FLAVIN-CONTAINING MONOOXYGENASE"/>
    <property type="match status" value="1"/>
</dbReference>
<comment type="caution">
    <text evidence="2">The sequence shown here is derived from an EMBL/GenBank/DDBJ whole genome shotgun (WGS) entry which is preliminary data.</text>
</comment>
<keyword evidence="1" id="KW-0560">Oxidoreductase</keyword>
<dbReference type="InterPro" id="IPR000960">
    <property type="entry name" value="Flavin_mOase"/>
</dbReference>
<dbReference type="EMBL" id="QOIM01000042">
    <property type="protein sequence ID" value="RCG14930.1"/>
    <property type="molecule type" value="Genomic_DNA"/>
</dbReference>
<keyword evidence="3" id="KW-1185">Reference proteome</keyword>
<dbReference type="Gene3D" id="3.50.50.60">
    <property type="entry name" value="FAD/NAD(P)-binding domain"/>
    <property type="match status" value="1"/>
</dbReference>
<evidence type="ECO:0000256" key="1">
    <source>
        <dbReference type="ARBA" id="ARBA00023002"/>
    </source>
</evidence>
<evidence type="ECO:0000313" key="2">
    <source>
        <dbReference type="EMBL" id="RCG14930.1"/>
    </source>
</evidence>
<dbReference type="SUPFAM" id="SSF51905">
    <property type="entry name" value="FAD/NAD(P)-binding domain"/>
    <property type="match status" value="2"/>
</dbReference>
<sequence length="351" mass="38339">MLNTRRPVIVVGGGQSGLAAAHALRAARLPSLVLEAAEEAVGSWSHYYDSLALFSPARFSTLPGARFPGNGEQYPRRDEVVEYLRSYAQRFDAVVRYGQRVKAVTMAPDGGFALRAESGTEYEASAVIAANGYFGNPYRPELPGLREFAGTVLHACEYRAPKAFEGQRVVVVGGGNSAMQIAADLAGVARVTLASRAPLRWQAQRIAGRDLHWWLTRTGIDSAPIGRWLGGKSMPIIDDGRYRAALESGNPDHRKIFNRLHENSVEWQDGTRENLDTVVLATGYRPDMRYLAETGALDTKGIPLQRAGLSTAVRGLGYVGLEYQRTNASASVRGVGRDAAYVVRKLHRRGR</sequence>
<name>A0A367ECG6_9ACTN</name>
<dbReference type="RefSeq" id="WP_114018467.1">
    <property type="nucleotide sequence ID" value="NZ_QOIM01000042.1"/>
</dbReference>
<accession>A0A367ECG6</accession>
<dbReference type="Proteomes" id="UP000253507">
    <property type="component" value="Unassembled WGS sequence"/>
</dbReference>
<reference evidence="2 3" key="1">
    <citation type="submission" date="2018-06" db="EMBL/GenBank/DDBJ databases">
        <title>Streptomyces reniochalinae sp. nov. and Streptomyces diacarnus sp. nov. from marine sponges.</title>
        <authorList>
            <person name="Li L."/>
        </authorList>
    </citation>
    <scope>NUCLEOTIDE SEQUENCE [LARGE SCALE GENOMIC DNA]</scope>
    <source>
        <strain evidence="2 3">LHW50302</strain>
    </source>
</reference>
<dbReference type="PANTHER" id="PTHR43539">
    <property type="entry name" value="FLAVIN-BINDING MONOOXYGENASE-LIKE PROTEIN (AFU_ORTHOLOGUE AFUA_4G09220)"/>
    <property type="match status" value="1"/>
</dbReference>
<protein>
    <submittedName>
        <fullName evidence="2">NAD(P)/FAD-dependent oxidoreductase</fullName>
    </submittedName>
</protein>
<dbReference type="PRINTS" id="PR00469">
    <property type="entry name" value="PNDRDTASEII"/>
</dbReference>
<dbReference type="PRINTS" id="PR00368">
    <property type="entry name" value="FADPNR"/>
</dbReference>
<dbReference type="PIRSF" id="PIRSF000332">
    <property type="entry name" value="FMO"/>
    <property type="match status" value="1"/>
</dbReference>
<proteinExistence type="predicted"/>
<evidence type="ECO:0000313" key="3">
    <source>
        <dbReference type="Proteomes" id="UP000253507"/>
    </source>
</evidence>
<dbReference type="GO" id="GO:0004497">
    <property type="term" value="F:monooxygenase activity"/>
    <property type="evidence" value="ECO:0007669"/>
    <property type="project" value="TreeGrafter"/>
</dbReference>
<dbReference type="OrthoDB" id="9808049at2"/>
<dbReference type="GO" id="GO:0050661">
    <property type="term" value="F:NADP binding"/>
    <property type="evidence" value="ECO:0007669"/>
    <property type="project" value="InterPro"/>
</dbReference>
<dbReference type="GO" id="GO:0050660">
    <property type="term" value="F:flavin adenine dinucleotide binding"/>
    <property type="evidence" value="ECO:0007669"/>
    <property type="project" value="InterPro"/>
</dbReference>
<dbReference type="Pfam" id="PF13738">
    <property type="entry name" value="Pyr_redox_3"/>
    <property type="match status" value="1"/>
</dbReference>
<organism evidence="2 3">
    <name type="scientific">Streptomyces reniochalinae</name>
    <dbReference type="NCBI Taxonomy" id="2250578"/>
    <lineage>
        <taxon>Bacteria</taxon>
        <taxon>Bacillati</taxon>
        <taxon>Actinomycetota</taxon>
        <taxon>Actinomycetes</taxon>
        <taxon>Kitasatosporales</taxon>
        <taxon>Streptomycetaceae</taxon>
        <taxon>Streptomyces</taxon>
    </lineage>
</organism>